<evidence type="ECO:0000313" key="2">
    <source>
        <dbReference type="EMBL" id="KAK9874512.1"/>
    </source>
</evidence>
<dbReference type="EMBL" id="JARQZJ010000032">
    <property type="protein sequence ID" value="KAK9874512.1"/>
    <property type="molecule type" value="Genomic_DNA"/>
</dbReference>
<sequence length="101" mass="11341">MHLDEISRKAEEKANKLIRIMPRIGGGGSLRENCYIVLSCLCLCMQHLWNSPNGPTGGGGVQIIHERKSYDGRERGLREKSQWRDGRRDGMGQKKAHGPRG</sequence>
<gene>
    <name evidence="2" type="ORF">WA026_005356</name>
</gene>
<comment type="caution">
    <text evidence="2">The sequence shown here is derived from an EMBL/GenBank/DDBJ whole genome shotgun (WGS) entry which is preliminary data.</text>
</comment>
<proteinExistence type="predicted"/>
<feature type="region of interest" description="Disordered" evidence="1">
    <location>
        <begin position="54"/>
        <end position="101"/>
    </location>
</feature>
<evidence type="ECO:0000256" key="1">
    <source>
        <dbReference type="SAM" id="MobiDB-lite"/>
    </source>
</evidence>
<dbReference type="Proteomes" id="UP001431783">
    <property type="component" value="Unassembled WGS sequence"/>
</dbReference>
<accession>A0AAW1TSM8</accession>
<dbReference type="AlphaFoldDB" id="A0AAW1TSM8"/>
<organism evidence="2 3">
    <name type="scientific">Henosepilachna vigintioctopunctata</name>
    <dbReference type="NCBI Taxonomy" id="420089"/>
    <lineage>
        <taxon>Eukaryota</taxon>
        <taxon>Metazoa</taxon>
        <taxon>Ecdysozoa</taxon>
        <taxon>Arthropoda</taxon>
        <taxon>Hexapoda</taxon>
        <taxon>Insecta</taxon>
        <taxon>Pterygota</taxon>
        <taxon>Neoptera</taxon>
        <taxon>Endopterygota</taxon>
        <taxon>Coleoptera</taxon>
        <taxon>Polyphaga</taxon>
        <taxon>Cucujiformia</taxon>
        <taxon>Coccinelloidea</taxon>
        <taxon>Coccinellidae</taxon>
        <taxon>Epilachninae</taxon>
        <taxon>Epilachnini</taxon>
        <taxon>Henosepilachna</taxon>
    </lineage>
</organism>
<protein>
    <submittedName>
        <fullName evidence="2">Uncharacterized protein</fullName>
    </submittedName>
</protein>
<name>A0AAW1TSM8_9CUCU</name>
<feature type="compositionally biased region" description="Basic and acidic residues" evidence="1">
    <location>
        <begin position="64"/>
        <end position="92"/>
    </location>
</feature>
<reference evidence="2 3" key="1">
    <citation type="submission" date="2023-03" db="EMBL/GenBank/DDBJ databases">
        <title>Genome insight into feeding habits of ladybird beetles.</title>
        <authorList>
            <person name="Li H.-S."/>
            <person name="Huang Y.-H."/>
            <person name="Pang H."/>
        </authorList>
    </citation>
    <scope>NUCLEOTIDE SEQUENCE [LARGE SCALE GENOMIC DNA]</scope>
    <source>
        <strain evidence="2">SYSU_2023b</strain>
        <tissue evidence="2">Whole body</tissue>
    </source>
</reference>
<evidence type="ECO:0000313" key="3">
    <source>
        <dbReference type="Proteomes" id="UP001431783"/>
    </source>
</evidence>
<keyword evidence="3" id="KW-1185">Reference proteome</keyword>